<dbReference type="Proteomes" id="UP001652504">
    <property type="component" value="Unassembled WGS sequence"/>
</dbReference>
<dbReference type="RefSeq" id="WP_263711370.1">
    <property type="nucleotide sequence ID" value="NZ_JAOWKX010000002.1"/>
</dbReference>
<evidence type="ECO:0000313" key="1">
    <source>
        <dbReference type="EMBL" id="MCV2884163.1"/>
    </source>
</evidence>
<organism evidence="1 2">
    <name type="scientific">Fluctibacter corallii</name>
    <dbReference type="NCBI Taxonomy" id="2984329"/>
    <lineage>
        <taxon>Bacteria</taxon>
        <taxon>Pseudomonadati</taxon>
        <taxon>Pseudomonadota</taxon>
        <taxon>Gammaproteobacteria</taxon>
        <taxon>Alteromonadales</taxon>
        <taxon>Alteromonadaceae</taxon>
        <taxon>Fluctibacter</taxon>
    </lineage>
</organism>
<sequence length="307" mass="35097">MAIGAIMPLCISGSYGVDDLNRSEILFKSLSVFAEKGMFNPFLVVVPEHEVNIVKSFYGDKWAHLHVEVVSEEALVPELASHQSVRGWRKQQLIKLAAPRRLDNPFYITFDADVICLKPLTLDKLIINGRAVLQYEARAQHPKWWKSSARILQMDPLVGEPDVGMHITPAVLSRDLALSVTQEISKLEGQNWVHALCSLHYPKNPKNWTIGRYLKNKWTEYSLYYMNALKQGRFQDYHIIAGRDVTQLLIVHDSHPFEQWKPEKNFSQSCPGMFCVVGSKSFLSPETVWQTISPFIPFDESDVLRKS</sequence>
<comment type="caution">
    <text evidence="1">The sequence shown here is derived from an EMBL/GenBank/DDBJ whole genome shotgun (WGS) entry which is preliminary data.</text>
</comment>
<gene>
    <name evidence="1" type="ORF">OE749_05610</name>
</gene>
<evidence type="ECO:0000313" key="2">
    <source>
        <dbReference type="Proteomes" id="UP001652504"/>
    </source>
</evidence>
<proteinExistence type="predicted"/>
<protein>
    <submittedName>
        <fullName evidence="1">DUF6492 family protein</fullName>
    </submittedName>
</protein>
<name>A0ABT3A654_9ALTE</name>
<reference evidence="1 2" key="1">
    <citation type="submission" date="2022-10" db="EMBL/GenBank/DDBJ databases">
        <title>Aestuariibacter sp. AA17 isolated from Montipora capitata coral fragment.</title>
        <authorList>
            <person name="Emsley S.A."/>
            <person name="Pfannmuller K.M."/>
            <person name="Loughran R.M."/>
            <person name="Shlafstein M."/>
            <person name="Papke E."/>
            <person name="Saw J.H."/>
            <person name="Ushijima B."/>
            <person name="Videau P."/>
        </authorList>
    </citation>
    <scope>NUCLEOTIDE SEQUENCE [LARGE SCALE GENOMIC DNA]</scope>
    <source>
        <strain evidence="1 2">AA17</strain>
    </source>
</reference>
<dbReference type="InterPro" id="IPR045499">
    <property type="entry name" value="DUF6492"/>
</dbReference>
<dbReference type="Pfam" id="PF20102">
    <property type="entry name" value="DUF6492"/>
    <property type="match status" value="1"/>
</dbReference>
<keyword evidence="2" id="KW-1185">Reference proteome</keyword>
<dbReference type="EMBL" id="JAOWKX010000002">
    <property type="protein sequence ID" value="MCV2884163.1"/>
    <property type="molecule type" value="Genomic_DNA"/>
</dbReference>
<accession>A0ABT3A654</accession>